<dbReference type="PANTHER" id="PTHR10672:SF41">
    <property type="entry name" value="CLASS II ALDOLASE_ADDUCIN DOMAIN PROTEIN (AFU_ORTHOLOGUE AFUA_3G01330)"/>
    <property type="match status" value="1"/>
</dbReference>
<dbReference type="EMBL" id="ML991771">
    <property type="protein sequence ID" value="KAF2239825.1"/>
    <property type="molecule type" value="Genomic_DNA"/>
</dbReference>
<accession>A0A6A6HNZ6</accession>
<dbReference type="InterPro" id="IPR036409">
    <property type="entry name" value="Aldolase_II/adducin_N_sf"/>
</dbReference>
<dbReference type="Proteomes" id="UP000800092">
    <property type="component" value="Unassembled WGS sequence"/>
</dbReference>
<dbReference type="OrthoDB" id="2932980at2759"/>
<protein>
    <recommendedName>
        <fullName evidence="1">Class II aldolase/adducin N-terminal domain-containing protein</fullName>
    </recommendedName>
</protein>
<evidence type="ECO:0000313" key="3">
    <source>
        <dbReference type="Proteomes" id="UP000800092"/>
    </source>
</evidence>
<dbReference type="GO" id="GO:0005856">
    <property type="term" value="C:cytoskeleton"/>
    <property type="evidence" value="ECO:0007669"/>
    <property type="project" value="TreeGrafter"/>
</dbReference>
<dbReference type="InterPro" id="IPR051017">
    <property type="entry name" value="Aldolase-II_Adducin_sf"/>
</dbReference>
<gene>
    <name evidence="2" type="ORF">EV356DRAFT_511143</name>
</gene>
<proteinExistence type="predicted"/>
<dbReference type="SMART" id="SM01007">
    <property type="entry name" value="Aldolase_II"/>
    <property type="match status" value="1"/>
</dbReference>
<name>A0A6A6HNZ6_VIRVR</name>
<dbReference type="Gene3D" id="3.40.225.10">
    <property type="entry name" value="Class II aldolase/adducin N-terminal domain"/>
    <property type="match status" value="1"/>
</dbReference>
<dbReference type="InterPro" id="IPR001303">
    <property type="entry name" value="Aldolase_II/adducin_N"/>
</dbReference>
<sequence>MSNGYFGAHRTKLSLDDLHAGLITANHILHHHSVFDAYSHISVRNPDSTDTFFLADTTPPSVISSLSDIIEFKFEDGSPLDTTLSLSGVSERWIDSELYKRFPGVNCVAHSHCVDVLPFCTAKVPLKPVIPSAGFLGSEAPAWDIASAYSSGIFPGSGSSGEKHDRLVRSQNLGAAFAIKFSKTSTSTGFIYSKLSESVSSVTGGHKDKEEQADPDYAVILMREHGFTVAARGIEEAVYMAIYTAINARVQREALQMSESYFGGTIEGSIPEKGGSIKGGKTKVTEEVQTLNAKEARDAWETGRENGWLDRGWLEWKRAVEKNPLYENQVQSDE</sequence>
<dbReference type="AlphaFoldDB" id="A0A6A6HNZ6"/>
<evidence type="ECO:0000313" key="2">
    <source>
        <dbReference type="EMBL" id="KAF2239825.1"/>
    </source>
</evidence>
<organism evidence="2 3">
    <name type="scientific">Viridothelium virens</name>
    <name type="common">Speckled blister lichen</name>
    <name type="synonym">Trypethelium virens</name>
    <dbReference type="NCBI Taxonomy" id="1048519"/>
    <lineage>
        <taxon>Eukaryota</taxon>
        <taxon>Fungi</taxon>
        <taxon>Dikarya</taxon>
        <taxon>Ascomycota</taxon>
        <taxon>Pezizomycotina</taxon>
        <taxon>Dothideomycetes</taxon>
        <taxon>Dothideomycetes incertae sedis</taxon>
        <taxon>Trypetheliales</taxon>
        <taxon>Trypetheliaceae</taxon>
        <taxon>Viridothelium</taxon>
    </lineage>
</organism>
<feature type="domain" description="Class II aldolase/adducin N-terminal" evidence="1">
    <location>
        <begin position="20"/>
        <end position="252"/>
    </location>
</feature>
<dbReference type="Pfam" id="PF00596">
    <property type="entry name" value="Aldolase_II"/>
    <property type="match status" value="1"/>
</dbReference>
<evidence type="ECO:0000259" key="1">
    <source>
        <dbReference type="SMART" id="SM01007"/>
    </source>
</evidence>
<dbReference type="SUPFAM" id="SSF53639">
    <property type="entry name" value="AraD/HMP-PK domain-like"/>
    <property type="match status" value="2"/>
</dbReference>
<keyword evidence="3" id="KW-1185">Reference proteome</keyword>
<dbReference type="PANTHER" id="PTHR10672">
    <property type="entry name" value="ADDUCIN"/>
    <property type="match status" value="1"/>
</dbReference>
<reference evidence="2" key="1">
    <citation type="journal article" date="2020" name="Stud. Mycol.">
        <title>101 Dothideomycetes genomes: a test case for predicting lifestyles and emergence of pathogens.</title>
        <authorList>
            <person name="Haridas S."/>
            <person name="Albert R."/>
            <person name="Binder M."/>
            <person name="Bloem J."/>
            <person name="Labutti K."/>
            <person name="Salamov A."/>
            <person name="Andreopoulos B."/>
            <person name="Baker S."/>
            <person name="Barry K."/>
            <person name="Bills G."/>
            <person name="Bluhm B."/>
            <person name="Cannon C."/>
            <person name="Castanera R."/>
            <person name="Culley D."/>
            <person name="Daum C."/>
            <person name="Ezra D."/>
            <person name="Gonzalez J."/>
            <person name="Henrissat B."/>
            <person name="Kuo A."/>
            <person name="Liang C."/>
            <person name="Lipzen A."/>
            <person name="Lutzoni F."/>
            <person name="Magnuson J."/>
            <person name="Mondo S."/>
            <person name="Nolan M."/>
            <person name="Ohm R."/>
            <person name="Pangilinan J."/>
            <person name="Park H.-J."/>
            <person name="Ramirez L."/>
            <person name="Alfaro M."/>
            <person name="Sun H."/>
            <person name="Tritt A."/>
            <person name="Yoshinaga Y."/>
            <person name="Zwiers L.-H."/>
            <person name="Turgeon B."/>
            <person name="Goodwin S."/>
            <person name="Spatafora J."/>
            <person name="Crous P."/>
            <person name="Grigoriev I."/>
        </authorList>
    </citation>
    <scope>NUCLEOTIDE SEQUENCE</scope>
    <source>
        <strain evidence="2">Tuck. ex Michener</strain>
    </source>
</reference>
<dbReference type="GO" id="GO:0051015">
    <property type="term" value="F:actin filament binding"/>
    <property type="evidence" value="ECO:0007669"/>
    <property type="project" value="TreeGrafter"/>
</dbReference>